<evidence type="ECO:0000256" key="7">
    <source>
        <dbReference type="ARBA" id="ARBA00023242"/>
    </source>
</evidence>
<organism evidence="12 13">
    <name type="scientific">Zygotorulaspora mrakii</name>
    <name type="common">Zygosaccharomyces mrakii</name>
    <dbReference type="NCBI Taxonomy" id="42260"/>
    <lineage>
        <taxon>Eukaryota</taxon>
        <taxon>Fungi</taxon>
        <taxon>Dikarya</taxon>
        <taxon>Ascomycota</taxon>
        <taxon>Saccharomycotina</taxon>
        <taxon>Saccharomycetes</taxon>
        <taxon>Saccharomycetales</taxon>
        <taxon>Saccharomycetaceae</taxon>
        <taxon>Zygotorulaspora</taxon>
    </lineage>
</organism>
<dbReference type="GO" id="GO:0003677">
    <property type="term" value="F:DNA binding"/>
    <property type="evidence" value="ECO:0007669"/>
    <property type="project" value="TreeGrafter"/>
</dbReference>
<keyword evidence="9" id="KW-0131">Cell cycle</keyword>
<evidence type="ECO:0000256" key="3">
    <source>
        <dbReference type="ARBA" id="ARBA00021529"/>
    </source>
</evidence>
<dbReference type="Pfam" id="PF04821">
    <property type="entry name" value="TIMELESS"/>
    <property type="match status" value="1"/>
</dbReference>
<dbReference type="KEGG" id="zmk:HG535_0A00970"/>
<dbReference type="Proteomes" id="UP000509704">
    <property type="component" value="Chromosome 1"/>
</dbReference>
<feature type="region of interest" description="Disordered" evidence="10">
    <location>
        <begin position="1175"/>
        <end position="1229"/>
    </location>
</feature>
<name>A0A7H9AV47_ZYGMR</name>
<evidence type="ECO:0000259" key="11">
    <source>
        <dbReference type="Pfam" id="PF04821"/>
    </source>
</evidence>
<keyword evidence="7" id="KW-0539">Nucleus</keyword>
<dbReference type="GO" id="GO:0043111">
    <property type="term" value="P:replication fork arrest"/>
    <property type="evidence" value="ECO:0007669"/>
    <property type="project" value="TreeGrafter"/>
</dbReference>
<dbReference type="GO" id="GO:0031298">
    <property type="term" value="C:replication fork protection complex"/>
    <property type="evidence" value="ECO:0007669"/>
    <property type="project" value="TreeGrafter"/>
</dbReference>
<accession>A0A7H9AV47</accession>
<keyword evidence="4" id="KW-0227">DNA damage</keyword>
<keyword evidence="13" id="KW-1185">Reference proteome</keyword>
<dbReference type="InterPro" id="IPR044998">
    <property type="entry name" value="Timeless"/>
</dbReference>
<dbReference type="GO" id="GO:0051321">
    <property type="term" value="P:meiotic cell cycle"/>
    <property type="evidence" value="ECO:0007669"/>
    <property type="project" value="UniProtKB-KW"/>
</dbReference>
<dbReference type="AlphaFoldDB" id="A0A7H9AV47"/>
<dbReference type="PANTHER" id="PTHR22940:SF4">
    <property type="entry name" value="PROTEIN TIMELESS HOMOLOG"/>
    <property type="match status" value="1"/>
</dbReference>
<dbReference type="GO" id="GO:0006281">
    <property type="term" value="P:DNA repair"/>
    <property type="evidence" value="ECO:0007669"/>
    <property type="project" value="UniProtKB-KW"/>
</dbReference>
<sequence length="1229" mass="140754">MVELHTAFNTNLSDADGSLTVLRARIALLATAIGGPDYTSKLDPPPYKLGDDCLACLKDLKRWFKLVDDQQNRWDVAMAAAEYRILIDDLLPIMIDWENKTALANKLSKQDTSTDESIKTVGGREYHDNIALNSLQLLVILTWPLTLNEQSTADQIRVYSDLKKHQVVYKKKVLSLDRGKTLKAVTRLASKVVRINKSNRSPKDNMVLRLTLNFLRNILSIGPAELNIARNKNMTNRGINITDTLPPDVTLDDISLSSVISAFQRNKVFKLLLLLSGSSTEFDNDFIDVPLMEILFQITKEINQESLFSCGTEQNNENEKLVAKDLSPTCSQLTDLLQKEKILRKNVLQNTSTRHSRFGALLSIETANKNRLTVSGGSNLRNDSIALKNIDSRKKWNKRGTKKRDDMAVEGLPNTLLKSRHRSYNFSSSTSNFLKKFIDDFIDSGFNFLLQRLTSHFTTEQDQMMTSEQVEYLMFFAWFTKFQRIRPKSALLGDVSYITGAIDETSFILLSSILRKSYEEKNWVVVHAGMIAFDELLQLVGYAKEICYDENIEFILSRLFSDERIKLLSDIPKHAYKHTVQYMKSCVDLTHTAMKLFEQYDEEKSLIITKKTKKKQHNISEAEIENLVQSQGIDRDEALEILQPSFREHEVSFAKIQRQYFCESTIETYINCLQRFQELEDSDIKKGISFLHRVITRESEEALLFRIDFIVLLRNMLSTGGISRRSRVRKHVESFSNFFLYRLKKKLKDSSSWFIALLFPLLHNSDIGYFQKYGERKDQEKYGLYAVPPSEFRHIEDEEQLPDSILADIQHGLLTSALIDSGKIDLLTTLIEHMSNSLKNFRVFLSLNVKKGNESLNPPNELLTWVESDEPSPLLVDGDFRALLQLVGYHIPESANDSCYLVGSVDVPVLEQSLQTIQKYLSTPFETRNGFPSSSYLIRPRVQNIDSFKEDGTYEEDNSQSYEGPGIVSDNDVNEWGEDSYFNDLGNEMIEKIEGRTLEKGLAKAKKSRKSRKIERKTTSKRRKIRSNIPLFDTNEPEKVHSGKARQFVPSKEYISDSDDGEDYVNPIFFENEMYMRFLLDRYSGQLTEDKYSLFGKFAAERMNNGGQIISDFTNLFNGEVPTVDFLAQRTQSSSGPDRSLISLSSLISKEIGNSRGNNTSVEIQGASVGYDFQEDQEEYSSPTSSSKNIEKNPTENFNMEESMREEEEFNEPLISRKRQKIIIQDDDD</sequence>
<feature type="domain" description="Timeless N-terminal" evidence="11">
    <location>
        <begin position="46"/>
        <end position="364"/>
    </location>
</feature>
<protein>
    <recommendedName>
        <fullName evidence="3">Topoisomerase 1-associated factor 1</fullName>
    </recommendedName>
</protein>
<gene>
    <name evidence="12" type="ORF">HG535_0A00970</name>
</gene>
<evidence type="ECO:0000256" key="2">
    <source>
        <dbReference type="ARBA" id="ARBA00008174"/>
    </source>
</evidence>
<comment type="subcellular location">
    <subcellularLocation>
        <location evidence="1">Nucleus</location>
    </subcellularLocation>
</comment>
<dbReference type="OrthoDB" id="310853at2759"/>
<comment type="similarity">
    <text evidence="2">Belongs to the timeless family.</text>
</comment>
<evidence type="ECO:0000256" key="4">
    <source>
        <dbReference type="ARBA" id="ARBA00022763"/>
    </source>
</evidence>
<keyword evidence="5" id="KW-0236">DNA replication inhibitor</keyword>
<proteinExistence type="inferred from homology"/>
<dbReference type="RefSeq" id="XP_037141886.1">
    <property type="nucleotide sequence ID" value="XM_037285991.1"/>
</dbReference>
<dbReference type="InterPro" id="IPR006906">
    <property type="entry name" value="Timeless_N"/>
</dbReference>
<dbReference type="GeneID" id="59233794"/>
<dbReference type="EMBL" id="CP058604">
    <property type="protein sequence ID" value="QLG70158.1"/>
    <property type="molecule type" value="Genomic_DNA"/>
</dbReference>
<reference evidence="12 13" key="1">
    <citation type="submission" date="2020-07" db="EMBL/GenBank/DDBJ databases">
        <title>The yeast mating-type switching endonuclease HO is a domesticated member of an unorthodox homing genetic element family.</title>
        <authorList>
            <person name="Coughlan A.Y."/>
            <person name="Lombardi L."/>
            <person name="Braun-Galleani S."/>
            <person name="Martos A.R."/>
            <person name="Galeote V."/>
            <person name="Bigey F."/>
            <person name="Dequin S."/>
            <person name="Byrne K.P."/>
            <person name="Wolfe K.H."/>
        </authorList>
    </citation>
    <scope>NUCLEOTIDE SEQUENCE [LARGE SCALE GENOMIC DNA]</scope>
    <source>
        <strain evidence="12 13">NRRL Y-6702</strain>
    </source>
</reference>
<dbReference type="GO" id="GO:0000076">
    <property type="term" value="P:DNA replication checkpoint signaling"/>
    <property type="evidence" value="ECO:0007669"/>
    <property type="project" value="TreeGrafter"/>
</dbReference>
<evidence type="ECO:0000313" key="12">
    <source>
        <dbReference type="EMBL" id="QLG70158.1"/>
    </source>
</evidence>
<evidence type="ECO:0000256" key="6">
    <source>
        <dbReference type="ARBA" id="ARBA00023204"/>
    </source>
</evidence>
<evidence type="ECO:0000256" key="10">
    <source>
        <dbReference type="SAM" id="MobiDB-lite"/>
    </source>
</evidence>
<keyword evidence="8" id="KW-0469">Meiosis</keyword>
<keyword evidence="6" id="KW-0234">DNA repair</keyword>
<evidence type="ECO:0000256" key="9">
    <source>
        <dbReference type="ARBA" id="ARBA00023306"/>
    </source>
</evidence>
<evidence type="ECO:0000313" key="13">
    <source>
        <dbReference type="Proteomes" id="UP000509704"/>
    </source>
</evidence>
<evidence type="ECO:0000256" key="1">
    <source>
        <dbReference type="ARBA" id="ARBA00004123"/>
    </source>
</evidence>
<dbReference type="PANTHER" id="PTHR22940">
    <property type="entry name" value="TIMEOUT/TIMELESS-2"/>
    <property type="match status" value="1"/>
</dbReference>
<evidence type="ECO:0000256" key="8">
    <source>
        <dbReference type="ARBA" id="ARBA00023254"/>
    </source>
</evidence>
<evidence type="ECO:0000256" key="5">
    <source>
        <dbReference type="ARBA" id="ARBA00022880"/>
    </source>
</evidence>